<feature type="domain" description="Cation/H+ exchanger transmembrane" evidence="11">
    <location>
        <begin position="14"/>
        <end position="404"/>
    </location>
</feature>
<keyword evidence="6 10" id="KW-0915">Sodium</keyword>
<dbReference type="Gene3D" id="6.10.140.1330">
    <property type="match status" value="1"/>
</dbReference>
<evidence type="ECO:0000256" key="1">
    <source>
        <dbReference type="ARBA" id="ARBA00004651"/>
    </source>
</evidence>
<evidence type="ECO:0000256" key="2">
    <source>
        <dbReference type="ARBA" id="ARBA00022448"/>
    </source>
</evidence>
<keyword evidence="8 10" id="KW-0472">Membrane</keyword>
<comment type="caution">
    <text evidence="12">The sequence shown here is derived from an EMBL/GenBank/DDBJ whole genome shotgun (WGS) entry which is preliminary data.</text>
</comment>
<gene>
    <name evidence="12" type="ORF">KDK_74530</name>
</gene>
<comment type="caution">
    <text evidence="10">Lacks conserved residue(s) required for the propagation of feature annotation.</text>
</comment>
<feature type="transmembrane region" description="Helical" evidence="10">
    <location>
        <begin position="304"/>
        <end position="327"/>
    </location>
</feature>
<evidence type="ECO:0000256" key="5">
    <source>
        <dbReference type="ARBA" id="ARBA00022989"/>
    </source>
</evidence>
<dbReference type="InterPro" id="IPR004705">
    <property type="entry name" value="Cation/H_exchanger_CPA1_bac"/>
</dbReference>
<dbReference type="GO" id="GO:0051453">
    <property type="term" value="P:regulation of intracellular pH"/>
    <property type="evidence" value="ECO:0007669"/>
    <property type="project" value="TreeGrafter"/>
</dbReference>
<keyword evidence="10" id="KW-0050">Antiport</keyword>
<organism evidence="12 13">
    <name type="scientific">Dictyobacter kobayashii</name>
    <dbReference type="NCBI Taxonomy" id="2014872"/>
    <lineage>
        <taxon>Bacteria</taxon>
        <taxon>Bacillati</taxon>
        <taxon>Chloroflexota</taxon>
        <taxon>Ktedonobacteria</taxon>
        <taxon>Ktedonobacterales</taxon>
        <taxon>Dictyobacteraceae</taxon>
        <taxon>Dictyobacter</taxon>
    </lineage>
</organism>
<evidence type="ECO:0000256" key="8">
    <source>
        <dbReference type="ARBA" id="ARBA00023136"/>
    </source>
</evidence>
<keyword evidence="13" id="KW-1185">Reference proteome</keyword>
<keyword evidence="5 10" id="KW-1133">Transmembrane helix</keyword>
<dbReference type="GO" id="GO:0098719">
    <property type="term" value="P:sodium ion import across plasma membrane"/>
    <property type="evidence" value="ECO:0007669"/>
    <property type="project" value="TreeGrafter"/>
</dbReference>
<protein>
    <submittedName>
        <fullName evidence="12">Na+/H+ antiporter</fullName>
    </submittedName>
</protein>
<evidence type="ECO:0000313" key="13">
    <source>
        <dbReference type="Proteomes" id="UP000287188"/>
    </source>
</evidence>
<dbReference type="NCBIfam" id="TIGR00831">
    <property type="entry name" value="a_cpa1"/>
    <property type="match status" value="1"/>
</dbReference>
<evidence type="ECO:0000256" key="4">
    <source>
        <dbReference type="ARBA" id="ARBA00022692"/>
    </source>
</evidence>
<feature type="transmembrane region" description="Helical" evidence="10">
    <location>
        <begin position="182"/>
        <end position="201"/>
    </location>
</feature>
<feature type="transmembrane region" description="Helical" evidence="10">
    <location>
        <begin position="30"/>
        <end position="49"/>
    </location>
</feature>
<keyword evidence="9 10" id="KW-0739">Sodium transport</keyword>
<dbReference type="RefSeq" id="WP_126557044.1">
    <property type="nucleotide sequence ID" value="NZ_BIFS01000002.1"/>
</dbReference>
<evidence type="ECO:0000313" key="12">
    <source>
        <dbReference type="EMBL" id="GCE23653.1"/>
    </source>
</evidence>
<dbReference type="OrthoDB" id="9774146at2"/>
<feature type="transmembrane region" description="Helical" evidence="10">
    <location>
        <begin position="222"/>
        <end position="244"/>
    </location>
</feature>
<dbReference type="PANTHER" id="PTHR10110:SF86">
    <property type="entry name" value="SODIUM_HYDROGEN EXCHANGER 7"/>
    <property type="match status" value="1"/>
</dbReference>
<feature type="transmembrane region" description="Helical" evidence="10">
    <location>
        <begin position="55"/>
        <end position="72"/>
    </location>
</feature>
<sequence>MPETITLIFFLFIAIVILAIIAIRLHIPYAIMLVIGGLLMAFIPGLPAIRVDPDWILFVFLPPLIYSSAWQTSWREFRTNLRPILLLSIGLVLATTILVAVVSHFLIGLPWPVAFVLGAIISPTDAVAASATAQSLGLPRRIVTILEGESMVNDATGLVIYKFAVASVVTATFSLWQAGLEFVLVGVGSLLLGLLLAWPLVKLHRLLDEPTIEITITLITPFAAYLLAEALGGSGVLATLAAGLYLSRHSSRFFTSSTRLPAMAVWNTLVFQFNGLVFLLIGLELRDILKNFSSHQIPTLLWSVLLVSITAILVRLLLVFASSYLPPVLNPRVRLSELEPKWRSTTIIGWTGLRGGVSLAAALALPLTLHNGILFPQRDLIIFLAFGVILVTLVGQGLTLTPLIRLLGLSGGNEVDEERLQARRAATEAAIARLDELKNEHWVPREFHASLYNYYQQKLRHITTFEQGEKADALHKHLNINTRLQREILTAERIAIIDLRDRNTIDDEVLRAIERELDLEEQRLGKTTTGAMA</sequence>
<keyword evidence="3 10" id="KW-1003">Cell membrane</keyword>
<reference evidence="13" key="1">
    <citation type="submission" date="2018-12" db="EMBL/GenBank/DDBJ databases">
        <title>Tengunoibacter tsumagoiensis gen. nov., sp. nov., Dictyobacter kobayashii sp. nov., D. alpinus sp. nov., and D. joshuensis sp. nov. and description of Dictyobacteraceae fam. nov. within the order Ktedonobacterales isolated from Tengu-no-mugimeshi.</title>
        <authorList>
            <person name="Wang C.M."/>
            <person name="Zheng Y."/>
            <person name="Sakai Y."/>
            <person name="Toyoda A."/>
            <person name="Minakuchi Y."/>
            <person name="Abe K."/>
            <person name="Yokota A."/>
            <person name="Yabe S."/>
        </authorList>
    </citation>
    <scope>NUCLEOTIDE SEQUENCE [LARGE SCALE GENOMIC DNA]</scope>
    <source>
        <strain evidence="13">Uno11</strain>
    </source>
</reference>
<keyword evidence="2 10" id="KW-0813">Transport</keyword>
<feature type="transmembrane region" description="Helical" evidence="10">
    <location>
        <begin position="264"/>
        <end position="283"/>
    </location>
</feature>
<evidence type="ECO:0000256" key="3">
    <source>
        <dbReference type="ARBA" id="ARBA00022475"/>
    </source>
</evidence>
<dbReference type="Pfam" id="PF00999">
    <property type="entry name" value="Na_H_Exchanger"/>
    <property type="match status" value="1"/>
</dbReference>
<evidence type="ECO:0000256" key="9">
    <source>
        <dbReference type="ARBA" id="ARBA00023201"/>
    </source>
</evidence>
<dbReference type="AlphaFoldDB" id="A0A402AX69"/>
<evidence type="ECO:0000256" key="10">
    <source>
        <dbReference type="RuleBase" id="RU366002"/>
    </source>
</evidence>
<feature type="transmembrane region" description="Helical" evidence="10">
    <location>
        <begin position="380"/>
        <end position="400"/>
    </location>
</feature>
<evidence type="ECO:0000256" key="7">
    <source>
        <dbReference type="ARBA" id="ARBA00023065"/>
    </source>
</evidence>
<evidence type="ECO:0000259" key="11">
    <source>
        <dbReference type="Pfam" id="PF00999"/>
    </source>
</evidence>
<feature type="transmembrane region" description="Helical" evidence="10">
    <location>
        <begin position="6"/>
        <end position="23"/>
    </location>
</feature>
<dbReference type="InterPro" id="IPR006153">
    <property type="entry name" value="Cation/H_exchanger_TM"/>
</dbReference>
<dbReference type="EMBL" id="BIFS01000002">
    <property type="protein sequence ID" value="GCE23653.1"/>
    <property type="molecule type" value="Genomic_DNA"/>
</dbReference>
<keyword evidence="7 10" id="KW-0406">Ion transport</keyword>
<dbReference type="InterPro" id="IPR018422">
    <property type="entry name" value="Cation/H_exchanger_CPA1"/>
</dbReference>
<name>A0A402AX69_9CHLR</name>
<feature type="transmembrane region" description="Helical" evidence="10">
    <location>
        <begin position="84"/>
        <end position="107"/>
    </location>
</feature>
<proteinExistence type="inferred from homology"/>
<dbReference type="PANTHER" id="PTHR10110">
    <property type="entry name" value="SODIUM/HYDROGEN EXCHANGER"/>
    <property type="match status" value="1"/>
</dbReference>
<feature type="transmembrane region" description="Helical" evidence="10">
    <location>
        <begin position="347"/>
        <end position="368"/>
    </location>
</feature>
<keyword evidence="4 10" id="KW-0812">Transmembrane</keyword>
<dbReference type="GO" id="GO:0005886">
    <property type="term" value="C:plasma membrane"/>
    <property type="evidence" value="ECO:0007669"/>
    <property type="project" value="UniProtKB-SubCell"/>
</dbReference>
<dbReference type="GO" id="GO:0015386">
    <property type="term" value="F:potassium:proton antiporter activity"/>
    <property type="evidence" value="ECO:0007669"/>
    <property type="project" value="TreeGrafter"/>
</dbReference>
<comment type="similarity">
    <text evidence="10">Belongs to the monovalent cation:proton antiporter 1 (CPA1) transporter (TC 2.A.36) family.</text>
</comment>
<comment type="subcellular location">
    <subcellularLocation>
        <location evidence="1 10">Cell membrane</location>
        <topology evidence="1 10">Multi-pass membrane protein</topology>
    </subcellularLocation>
</comment>
<comment type="function">
    <text evidence="10">Na(+)/H(+) antiporter that extrudes sodium in exchange for external protons.</text>
</comment>
<evidence type="ECO:0000256" key="6">
    <source>
        <dbReference type="ARBA" id="ARBA00023053"/>
    </source>
</evidence>
<accession>A0A402AX69</accession>
<dbReference type="Proteomes" id="UP000287188">
    <property type="component" value="Unassembled WGS sequence"/>
</dbReference>
<dbReference type="GO" id="GO:0015385">
    <property type="term" value="F:sodium:proton antiporter activity"/>
    <property type="evidence" value="ECO:0007669"/>
    <property type="project" value="InterPro"/>
</dbReference>